<name>A0AAE0VPC1_9BIVA</name>
<dbReference type="EMBL" id="JAEAOA010000628">
    <property type="protein sequence ID" value="KAK3585031.1"/>
    <property type="molecule type" value="Genomic_DNA"/>
</dbReference>
<evidence type="ECO:0000259" key="2">
    <source>
        <dbReference type="PROSITE" id="PS50215"/>
    </source>
</evidence>
<feature type="domain" description="Peptidase M12B" evidence="2">
    <location>
        <begin position="1"/>
        <end position="79"/>
    </location>
</feature>
<dbReference type="Gene3D" id="3.40.390.10">
    <property type="entry name" value="Collagenase (Catalytic Domain)"/>
    <property type="match status" value="1"/>
</dbReference>
<reference evidence="3" key="2">
    <citation type="journal article" date="2021" name="Genome Biol. Evol.">
        <title>Developing a high-quality reference genome for a parasitic bivalve with doubly uniparental inheritance (Bivalvia: Unionida).</title>
        <authorList>
            <person name="Smith C.H."/>
        </authorList>
    </citation>
    <scope>NUCLEOTIDE SEQUENCE</scope>
    <source>
        <strain evidence="3">CHS0354</strain>
        <tissue evidence="3">Mantle</tissue>
    </source>
</reference>
<dbReference type="Proteomes" id="UP001195483">
    <property type="component" value="Unassembled WGS sequence"/>
</dbReference>
<evidence type="ECO:0000256" key="1">
    <source>
        <dbReference type="PROSITE-ProRule" id="PRU00276"/>
    </source>
</evidence>
<dbReference type="PROSITE" id="PS50215">
    <property type="entry name" value="ADAM_MEPRO"/>
    <property type="match status" value="1"/>
</dbReference>
<gene>
    <name evidence="3" type="ORF">CHS0354_009879</name>
</gene>
<evidence type="ECO:0000313" key="4">
    <source>
        <dbReference type="Proteomes" id="UP001195483"/>
    </source>
</evidence>
<dbReference type="Pfam" id="PF01421">
    <property type="entry name" value="Reprolysin"/>
    <property type="match status" value="1"/>
</dbReference>
<keyword evidence="1" id="KW-0479">Metal-binding</keyword>
<reference evidence="3" key="1">
    <citation type="journal article" date="2021" name="Genome Biol. Evol.">
        <title>A High-Quality Reference Genome for a Parasitic Bivalve with Doubly Uniparental Inheritance (Bivalvia: Unionida).</title>
        <authorList>
            <person name="Smith C.H."/>
        </authorList>
    </citation>
    <scope>NUCLEOTIDE SEQUENCE</scope>
    <source>
        <strain evidence="3">CHS0354</strain>
    </source>
</reference>
<organism evidence="3 4">
    <name type="scientific">Potamilus streckersoni</name>
    <dbReference type="NCBI Taxonomy" id="2493646"/>
    <lineage>
        <taxon>Eukaryota</taxon>
        <taxon>Metazoa</taxon>
        <taxon>Spiralia</taxon>
        <taxon>Lophotrochozoa</taxon>
        <taxon>Mollusca</taxon>
        <taxon>Bivalvia</taxon>
        <taxon>Autobranchia</taxon>
        <taxon>Heteroconchia</taxon>
        <taxon>Palaeoheterodonta</taxon>
        <taxon>Unionida</taxon>
        <taxon>Unionoidea</taxon>
        <taxon>Unionidae</taxon>
        <taxon>Ambleminae</taxon>
        <taxon>Lampsilini</taxon>
        <taxon>Potamilus</taxon>
    </lineage>
</organism>
<sequence>MSVVEQADFVLMVYEAAHELGHSLGANHDGEGKAIACKASDGFIMSPKYIHDTYGTPFPKNRWTFSKCSLNSFKKTLKNKFALVRVTGLTGS</sequence>
<feature type="active site" evidence="1">
    <location>
        <position position="19"/>
    </location>
</feature>
<dbReference type="SUPFAM" id="SSF55486">
    <property type="entry name" value="Metalloproteases ('zincins'), catalytic domain"/>
    <property type="match status" value="1"/>
</dbReference>
<accession>A0AAE0VPC1</accession>
<dbReference type="PANTHER" id="PTHR11905">
    <property type="entry name" value="ADAM A DISINTEGRIN AND METALLOPROTEASE DOMAIN"/>
    <property type="match status" value="1"/>
</dbReference>
<feature type="binding site" evidence="1">
    <location>
        <position position="18"/>
    </location>
    <ligand>
        <name>Zn(2+)</name>
        <dbReference type="ChEBI" id="CHEBI:29105"/>
        <note>catalytic</note>
    </ligand>
</feature>
<proteinExistence type="predicted"/>
<dbReference type="InterPro" id="IPR024079">
    <property type="entry name" value="MetalloPept_cat_dom_sf"/>
</dbReference>
<keyword evidence="4" id="KW-1185">Reference proteome</keyword>
<evidence type="ECO:0000313" key="3">
    <source>
        <dbReference type="EMBL" id="KAK3585031.1"/>
    </source>
</evidence>
<comment type="caution">
    <text evidence="1">Lacks conserved residue(s) required for the propagation of feature annotation.</text>
</comment>
<dbReference type="InterPro" id="IPR001590">
    <property type="entry name" value="Peptidase_M12B"/>
</dbReference>
<feature type="binding site" evidence="1">
    <location>
        <position position="22"/>
    </location>
    <ligand>
        <name>Zn(2+)</name>
        <dbReference type="ChEBI" id="CHEBI:29105"/>
        <note>catalytic</note>
    </ligand>
</feature>
<reference evidence="3" key="3">
    <citation type="submission" date="2023-05" db="EMBL/GenBank/DDBJ databases">
        <authorList>
            <person name="Smith C.H."/>
        </authorList>
    </citation>
    <scope>NUCLEOTIDE SEQUENCE</scope>
    <source>
        <strain evidence="3">CHS0354</strain>
        <tissue evidence="3">Mantle</tissue>
    </source>
</reference>
<dbReference type="GO" id="GO:0006508">
    <property type="term" value="P:proteolysis"/>
    <property type="evidence" value="ECO:0007669"/>
    <property type="project" value="InterPro"/>
</dbReference>
<feature type="binding site" evidence="1">
    <location>
        <position position="28"/>
    </location>
    <ligand>
        <name>Zn(2+)</name>
        <dbReference type="ChEBI" id="CHEBI:29105"/>
        <note>catalytic</note>
    </ligand>
</feature>
<dbReference type="AlphaFoldDB" id="A0AAE0VPC1"/>
<dbReference type="GO" id="GO:0046872">
    <property type="term" value="F:metal ion binding"/>
    <property type="evidence" value="ECO:0007669"/>
    <property type="project" value="UniProtKB-KW"/>
</dbReference>
<dbReference type="GO" id="GO:0004222">
    <property type="term" value="F:metalloendopeptidase activity"/>
    <property type="evidence" value="ECO:0007669"/>
    <property type="project" value="InterPro"/>
</dbReference>
<comment type="caution">
    <text evidence="3">The sequence shown here is derived from an EMBL/GenBank/DDBJ whole genome shotgun (WGS) entry which is preliminary data.</text>
</comment>
<protein>
    <recommendedName>
        <fullName evidence="2">Peptidase M12B domain-containing protein</fullName>
    </recommendedName>
</protein>
<dbReference type="PANTHER" id="PTHR11905:SF159">
    <property type="entry name" value="ADAM METALLOPROTEASE"/>
    <property type="match status" value="1"/>
</dbReference>
<keyword evidence="1" id="KW-0862">Zinc</keyword>